<name>J9G953_9ZZZZ</name>
<accession>J9G953</accession>
<comment type="caution">
    <text evidence="1">The sequence shown here is derived from an EMBL/GenBank/DDBJ whole genome shotgun (WGS) entry which is preliminary data.</text>
</comment>
<proteinExistence type="predicted"/>
<dbReference type="AlphaFoldDB" id="J9G953"/>
<organism evidence="1">
    <name type="scientific">gut metagenome</name>
    <dbReference type="NCBI Taxonomy" id="749906"/>
    <lineage>
        <taxon>unclassified sequences</taxon>
        <taxon>metagenomes</taxon>
        <taxon>organismal metagenomes</taxon>
    </lineage>
</organism>
<evidence type="ECO:0000313" key="1">
    <source>
        <dbReference type="EMBL" id="EJX03389.1"/>
    </source>
</evidence>
<reference evidence="1" key="1">
    <citation type="journal article" date="2012" name="PLoS ONE">
        <title>Gene sets for utilization of primary and secondary nutrition supplies in the distal gut of endangered iberian lynx.</title>
        <authorList>
            <person name="Alcaide M."/>
            <person name="Messina E."/>
            <person name="Richter M."/>
            <person name="Bargiela R."/>
            <person name="Peplies J."/>
            <person name="Huws S.A."/>
            <person name="Newbold C.J."/>
            <person name="Golyshin P.N."/>
            <person name="Simon M.A."/>
            <person name="Lopez G."/>
            <person name="Yakimov M.M."/>
            <person name="Ferrer M."/>
        </authorList>
    </citation>
    <scope>NUCLEOTIDE SEQUENCE</scope>
</reference>
<protein>
    <submittedName>
        <fullName evidence="1">Uncharacterized protein</fullName>
    </submittedName>
</protein>
<sequence length="99" mass="10576">TVGDLRQSQTYADGLMPAMNNLLTQQKGLNATSEDAVGVANLLGKALMGQTSALRRVGITFSDAQDKAIKAGNEGERAALIAEVITAECRQHERRTCED</sequence>
<gene>
    <name evidence="1" type="ORF">EVA_08504</name>
</gene>
<dbReference type="EMBL" id="AMCI01002186">
    <property type="protein sequence ID" value="EJX03389.1"/>
    <property type="molecule type" value="Genomic_DNA"/>
</dbReference>
<feature type="non-terminal residue" evidence="1">
    <location>
        <position position="1"/>
    </location>
</feature>